<reference evidence="11" key="2">
    <citation type="journal article" date="2024" name="Plant">
        <title>Genomic evolution and insights into agronomic trait innovations of Sesamum species.</title>
        <authorList>
            <person name="Miao H."/>
            <person name="Wang L."/>
            <person name="Qu L."/>
            <person name="Liu H."/>
            <person name="Sun Y."/>
            <person name="Le M."/>
            <person name="Wang Q."/>
            <person name="Wei S."/>
            <person name="Zheng Y."/>
            <person name="Lin W."/>
            <person name="Duan Y."/>
            <person name="Cao H."/>
            <person name="Xiong S."/>
            <person name="Wang X."/>
            <person name="Wei L."/>
            <person name="Li C."/>
            <person name="Ma Q."/>
            <person name="Ju M."/>
            <person name="Zhao R."/>
            <person name="Li G."/>
            <person name="Mu C."/>
            <person name="Tian Q."/>
            <person name="Mei H."/>
            <person name="Zhang T."/>
            <person name="Gao T."/>
            <person name="Zhang H."/>
        </authorList>
    </citation>
    <scope>NUCLEOTIDE SEQUENCE</scope>
    <source>
        <strain evidence="11">KEN1</strain>
    </source>
</reference>
<evidence type="ECO:0000256" key="10">
    <source>
        <dbReference type="SAM" id="Phobius"/>
    </source>
</evidence>
<dbReference type="SUPFAM" id="SSF53448">
    <property type="entry name" value="Nucleotide-diphospho-sugar transferases"/>
    <property type="match status" value="1"/>
</dbReference>
<keyword evidence="6 10" id="KW-0472">Membrane</keyword>
<evidence type="ECO:0000256" key="2">
    <source>
        <dbReference type="ARBA" id="ARBA00022676"/>
    </source>
</evidence>
<evidence type="ECO:0000256" key="7">
    <source>
        <dbReference type="ARBA" id="ARBA00023316"/>
    </source>
</evidence>
<proteinExistence type="predicted"/>
<feature type="transmembrane region" description="Helical" evidence="10">
    <location>
        <begin position="688"/>
        <end position="708"/>
    </location>
</feature>
<keyword evidence="5 10" id="KW-1133">Transmembrane helix</keyword>
<evidence type="ECO:0000313" key="11">
    <source>
        <dbReference type="EMBL" id="KAL0457058.1"/>
    </source>
</evidence>
<organism evidence="11">
    <name type="scientific">Sesamum latifolium</name>
    <dbReference type="NCBI Taxonomy" id="2727402"/>
    <lineage>
        <taxon>Eukaryota</taxon>
        <taxon>Viridiplantae</taxon>
        <taxon>Streptophyta</taxon>
        <taxon>Embryophyta</taxon>
        <taxon>Tracheophyta</taxon>
        <taxon>Spermatophyta</taxon>
        <taxon>Magnoliopsida</taxon>
        <taxon>eudicotyledons</taxon>
        <taxon>Gunneridae</taxon>
        <taxon>Pentapetalae</taxon>
        <taxon>asterids</taxon>
        <taxon>lamiids</taxon>
        <taxon>Lamiales</taxon>
        <taxon>Pedaliaceae</taxon>
        <taxon>Sesamum</taxon>
    </lineage>
</organism>
<feature type="binding site" evidence="8">
    <location>
        <position position="112"/>
    </location>
    <ligand>
        <name>UDP-alpha-D-glucose</name>
        <dbReference type="ChEBI" id="CHEBI:58885"/>
    </ligand>
</feature>
<keyword evidence="2" id="KW-0328">Glycosyltransferase</keyword>
<comment type="caution">
    <text evidence="11">The sequence shown here is derived from an EMBL/GenBank/DDBJ whole genome shotgun (WGS) entry which is preliminary data.</text>
</comment>
<feature type="transmembrane region" description="Helical" evidence="10">
    <location>
        <begin position="749"/>
        <end position="773"/>
    </location>
</feature>
<reference evidence="11" key="1">
    <citation type="submission" date="2020-06" db="EMBL/GenBank/DDBJ databases">
        <authorList>
            <person name="Li T."/>
            <person name="Hu X."/>
            <person name="Zhang T."/>
            <person name="Song X."/>
            <person name="Zhang H."/>
            <person name="Dai N."/>
            <person name="Sheng W."/>
            <person name="Hou X."/>
            <person name="Wei L."/>
        </authorList>
    </citation>
    <scope>NUCLEOTIDE SEQUENCE</scope>
    <source>
        <strain evidence="11">KEN1</strain>
        <tissue evidence="11">Leaf</tissue>
    </source>
</reference>
<evidence type="ECO:0000256" key="4">
    <source>
        <dbReference type="ARBA" id="ARBA00022692"/>
    </source>
</evidence>
<dbReference type="FunFam" id="3.90.550.10:FF:000194">
    <property type="entry name" value="Cellulose synthase-like protein G2 isoform A"/>
    <property type="match status" value="1"/>
</dbReference>
<keyword evidence="4 10" id="KW-0812">Transmembrane</keyword>
<evidence type="ECO:0000256" key="8">
    <source>
        <dbReference type="PIRSR" id="PIRSR605150-2"/>
    </source>
</evidence>
<feature type="transmembrane region" description="Helical" evidence="10">
    <location>
        <begin position="566"/>
        <end position="589"/>
    </location>
</feature>
<sequence>MEKTRLPLHHCHVMKTDLIINRLYMFILGTALLALFYYRITTLSHIIKTRESPLVPHLLVFISELLFTFLWVLHQAYRWRPVTRTVYPNRLPGDDKFPPVDVFICTADPSKEPPLGVMNTVISAMALDYPPDKLAVYLSDDGGSYVTLHAVREAWKFSKWWLPFCRKYELKTRCPGAYFSAEESRDDRFISCSEFLAEEKEIEKKYNEFKESLEKNSVNASSSVSRDHAPIIERRYNEFKENLGKNSVNASSSVSRDHAPIIEVMNEAVDSSQQEMPILVYVAREKRPSRPHHFKAGALNALIRVSAVISNAPYILLLDCDHYCNDPTSARQAMCYYLDPKISPKLAFVQFPQKFHNISEHDLYEGRLHYYWVLYPDYFERRWLGAAGVGGQIISGCNCYLKREALYGTKNIRNDIDLNQLKKSFGSSNELIQLISMNHKPHVPKDRKLTDAQAKEVELLASCDYEDQSEWGKQASWVPIFFCGGRLHDKRRFTLSGVDFCVVDPPRPCFLGLCPTNLSDTLVQQGRWGVGLMQISLSKYCALLYGRGRLSTLHTMCYAAISFDPIYVVPFYVLAIVPQICLIGGIPLYPKVSDPYFIVFAFVFLASQLKHVQEVVSYGDSLMSSLYELRMWMMKSASSYLYASLGAVLDKIGLHTADFTLTNKAGDDDEQAKLYQEGRYDFQASPALVAPICSLYILNVVSFVVGMARIVETKSGSEMLVQAFIPLFGVIVNYQVFEGMVLRKDRGRIAPSVSVLSAAIATFVLCFGSLVFIY</sequence>
<name>A0AAW2XTV7_9LAMI</name>
<dbReference type="GO" id="GO:0016020">
    <property type="term" value="C:membrane"/>
    <property type="evidence" value="ECO:0007669"/>
    <property type="project" value="InterPro"/>
</dbReference>
<evidence type="ECO:0000256" key="5">
    <source>
        <dbReference type="ARBA" id="ARBA00022989"/>
    </source>
</evidence>
<protein>
    <submittedName>
        <fullName evidence="11">Cellulose synthase-like protein G2</fullName>
    </submittedName>
</protein>
<evidence type="ECO:0000256" key="9">
    <source>
        <dbReference type="PIRSR" id="PIRSR605150-3"/>
    </source>
</evidence>
<feature type="binding site" evidence="9">
    <location>
        <position position="319"/>
    </location>
    <ligand>
        <name>Mn(2+)</name>
        <dbReference type="ChEBI" id="CHEBI:29035"/>
    </ligand>
</feature>
<evidence type="ECO:0000256" key="3">
    <source>
        <dbReference type="ARBA" id="ARBA00022679"/>
    </source>
</evidence>
<dbReference type="GO" id="GO:0071555">
    <property type="term" value="P:cell wall organization"/>
    <property type="evidence" value="ECO:0007669"/>
    <property type="project" value="UniProtKB-KW"/>
</dbReference>
<feature type="binding site" evidence="8">
    <location>
        <position position="141"/>
    </location>
    <ligand>
        <name>UDP-alpha-D-glucose</name>
        <dbReference type="ChEBI" id="CHEBI:58885"/>
    </ligand>
</feature>
<evidence type="ECO:0000256" key="6">
    <source>
        <dbReference type="ARBA" id="ARBA00023136"/>
    </source>
</evidence>
<feature type="transmembrane region" description="Helical" evidence="10">
    <location>
        <begin position="55"/>
        <end position="74"/>
    </location>
</feature>
<keyword evidence="7" id="KW-0961">Cell wall biogenesis/degradation</keyword>
<feature type="transmembrane region" description="Helical" evidence="10">
    <location>
        <begin position="21"/>
        <end position="40"/>
    </location>
</feature>
<feature type="binding site" evidence="8">
    <location>
        <position position="111"/>
    </location>
    <ligand>
        <name>UDP-alpha-D-glucose</name>
        <dbReference type="ChEBI" id="CHEBI:58885"/>
    </ligand>
</feature>
<dbReference type="Pfam" id="PF03552">
    <property type="entry name" value="Cellulose_synt"/>
    <property type="match status" value="2"/>
</dbReference>
<dbReference type="PANTHER" id="PTHR13301">
    <property type="entry name" value="X-BOX TRANSCRIPTION FACTOR-RELATED"/>
    <property type="match status" value="1"/>
</dbReference>
<keyword evidence="3" id="KW-0808">Transferase</keyword>
<feature type="binding site" evidence="9">
    <location>
        <position position="295"/>
    </location>
    <ligand>
        <name>Mn(2+)</name>
        <dbReference type="ChEBI" id="CHEBI:29035"/>
    </ligand>
</feature>
<feature type="transmembrane region" description="Helical" evidence="10">
    <location>
        <begin position="720"/>
        <end position="737"/>
    </location>
</feature>
<dbReference type="EMBL" id="JACGWN010000003">
    <property type="protein sequence ID" value="KAL0457058.1"/>
    <property type="molecule type" value="Genomic_DNA"/>
</dbReference>
<dbReference type="Gene3D" id="3.90.550.10">
    <property type="entry name" value="Spore Coat Polysaccharide Biosynthesis Protein SpsA, Chain A"/>
    <property type="match status" value="2"/>
</dbReference>
<gene>
    <name evidence="11" type="ORF">Slati_1045000</name>
</gene>
<dbReference type="InterPro" id="IPR005150">
    <property type="entry name" value="Cellulose_synth"/>
</dbReference>
<dbReference type="GO" id="GO:0030244">
    <property type="term" value="P:cellulose biosynthetic process"/>
    <property type="evidence" value="ECO:0007669"/>
    <property type="project" value="InterPro"/>
</dbReference>
<dbReference type="GO" id="GO:0012505">
    <property type="term" value="C:endomembrane system"/>
    <property type="evidence" value="ECO:0007669"/>
    <property type="project" value="UniProtKB-SubCell"/>
</dbReference>
<dbReference type="AlphaFoldDB" id="A0AAW2XTV7"/>
<dbReference type="InterPro" id="IPR029044">
    <property type="entry name" value="Nucleotide-diphossugar_trans"/>
</dbReference>
<dbReference type="GO" id="GO:0016760">
    <property type="term" value="F:cellulose synthase (UDP-forming) activity"/>
    <property type="evidence" value="ECO:0007669"/>
    <property type="project" value="InterPro"/>
</dbReference>
<evidence type="ECO:0000256" key="1">
    <source>
        <dbReference type="ARBA" id="ARBA00004127"/>
    </source>
</evidence>
<comment type="subcellular location">
    <subcellularLocation>
        <location evidence="1">Endomembrane system</location>
        <topology evidence="1">Multi-pass membrane protein</topology>
    </subcellularLocation>
</comment>
<accession>A0AAW2XTV7</accession>